<proteinExistence type="predicted"/>
<dbReference type="Gene3D" id="3.90.550.10">
    <property type="entry name" value="Spore Coat Polysaccharide Biosynthesis Protein SpsA, Chain A"/>
    <property type="match status" value="1"/>
</dbReference>
<keyword evidence="2" id="KW-0328">Glycosyltransferase</keyword>
<name>A0ABT5A3K1_9CYAN</name>
<dbReference type="EMBL" id="JAQMTU010000044">
    <property type="protein sequence ID" value="MDB9486520.1"/>
    <property type="molecule type" value="Genomic_DNA"/>
</dbReference>
<dbReference type="InterPro" id="IPR050834">
    <property type="entry name" value="Glycosyltransf_2"/>
</dbReference>
<dbReference type="SUPFAM" id="SSF53448">
    <property type="entry name" value="Nucleotide-diphospho-sugar transferases"/>
    <property type="match status" value="1"/>
</dbReference>
<gene>
    <name evidence="2" type="ORF">PN492_08170</name>
</gene>
<dbReference type="Proteomes" id="UP001212123">
    <property type="component" value="Unassembled WGS sequence"/>
</dbReference>
<dbReference type="InterPro" id="IPR001173">
    <property type="entry name" value="Glyco_trans_2-like"/>
</dbReference>
<evidence type="ECO:0000313" key="3">
    <source>
        <dbReference type="Proteomes" id="UP001212123"/>
    </source>
</evidence>
<sequence>MTLISKFNYQPKKKANLIAPINIKPSDISIVIPVRDNQKGIDLFLYNFFKYHNLELYPREIIIIDNLSKKGITINKQFQCNGIEIILLKCSKMGPASARNLGIQHSKGDWILFTDSDCIPSESWILGYIHSMNGCIGYAGNVKSWGNDFLSKYYEIQEILVPLKVIEQQGYTRPEYLITANSMVWKPAIEKIGYFNENINIAAGEDIDLGWRLLEIGNLDYAFNSVIYHNFDDGVIGFCRRFIRYGKGNKIISKMYEVDLKPKVFEPNKLSFMNQFLSKLQYICLLWGYIS</sequence>
<dbReference type="Pfam" id="PF00535">
    <property type="entry name" value="Glycos_transf_2"/>
    <property type="match status" value="1"/>
</dbReference>
<accession>A0ABT5A3K1</accession>
<protein>
    <submittedName>
        <fullName evidence="2">Glycosyltransferase</fullName>
        <ecNumber evidence="2">2.4.-.-</ecNumber>
    </submittedName>
</protein>
<evidence type="ECO:0000313" key="2">
    <source>
        <dbReference type="EMBL" id="MDB9486520.1"/>
    </source>
</evidence>
<dbReference type="InterPro" id="IPR029044">
    <property type="entry name" value="Nucleotide-diphossugar_trans"/>
</dbReference>
<dbReference type="PANTHER" id="PTHR43685:SF2">
    <property type="entry name" value="GLYCOSYLTRANSFERASE 2-LIKE DOMAIN-CONTAINING PROTEIN"/>
    <property type="match status" value="1"/>
</dbReference>
<organism evidence="2 3">
    <name type="scientific">Dolichospermum circinale CS-537/01</name>
    <dbReference type="NCBI Taxonomy" id="3021739"/>
    <lineage>
        <taxon>Bacteria</taxon>
        <taxon>Bacillati</taxon>
        <taxon>Cyanobacteriota</taxon>
        <taxon>Cyanophyceae</taxon>
        <taxon>Nostocales</taxon>
        <taxon>Aphanizomenonaceae</taxon>
        <taxon>Dolichospermum</taxon>
        <taxon>Dolichospermum circinale</taxon>
    </lineage>
</organism>
<feature type="domain" description="Glycosyltransferase 2-like" evidence="1">
    <location>
        <begin position="29"/>
        <end position="173"/>
    </location>
</feature>
<keyword evidence="3" id="KW-1185">Reference proteome</keyword>
<dbReference type="PANTHER" id="PTHR43685">
    <property type="entry name" value="GLYCOSYLTRANSFERASE"/>
    <property type="match status" value="1"/>
</dbReference>
<dbReference type="EC" id="2.4.-.-" evidence="2"/>
<comment type="caution">
    <text evidence="2">The sequence shown here is derived from an EMBL/GenBank/DDBJ whole genome shotgun (WGS) entry which is preliminary data.</text>
</comment>
<dbReference type="RefSeq" id="WP_271792333.1">
    <property type="nucleotide sequence ID" value="NZ_JAQMTU010000044.1"/>
</dbReference>
<dbReference type="GO" id="GO:0016757">
    <property type="term" value="F:glycosyltransferase activity"/>
    <property type="evidence" value="ECO:0007669"/>
    <property type="project" value="UniProtKB-KW"/>
</dbReference>
<reference evidence="2 3" key="1">
    <citation type="submission" date="2023-01" db="EMBL/GenBank/DDBJ databases">
        <title>Genomes from the Australian National Cyanobacteria Reference Collection.</title>
        <authorList>
            <person name="Willis A."/>
            <person name="Lee E.M.F."/>
        </authorList>
    </citation>
    <scope>NUCLEOTIDE SEQUENCE [LARGE SCALE GENOMIC DNA]</scope>
    <source>
        <strain evidence="2 3">CS-537/01</strain>
    </source>
</reference>
<evidence type="ECO:0000259" key="1">
    <source>
        <dbReference type="Pfam" id="PF00535"/>
    </source>
</evidence>
<keyword evidence="2" id="KW-0808">Transferase</keyword>